<dbReference type="EMBL" id="CP001672">
    <property type="protein sequence ID" value="ACT48451.1"/>
    <property type="molecule type" value="Genomic_DNA"/>
</dbReference>
<dbReference type="KEGG" id="mmb:Mmol_1547"/>
<proteinExistence type="predicted"/>
<gene>
    <name evidence="1" type="ordered locus">Mmol_1547</name>
</gene>
<organism evidence="1 2">
    <name type="scientific">Methylotenera mobilis (strain JLW8 / ATCC BAA-1282 / DSM 17540)</name>
    <dbReference type="NCBI Taxonomy" id="583345"/>
    <lineage>
        <taxon>Bacteria</taxon>
        <taxon>Pseudomonadati</taxon>
        <taxon>Pseudomonadota</taxon>
        <taxon>Betaproteobacteria</taxon>
        <taxon>Nitrosomonadales</taxon>
        <taxon>Methylophilaceae</taxon>
        <taxon>Methylotenera</taxon>
    </lineage>
</organism>
<reference evidence="1 2" key="2">
    <citation type="journal article" date="2011" name="J. Bacteriol.">
        <title>Genomes of three methylotrophs from a single niche uncover genetic and metabolic divergence of Methylophilaceae.</title>
        <authorList>
            <person name="Lapidus A."/>
            <person name="Clum A."/>
            <person name="Labutti K."/>
            <person name="Kaluzhnaya M.G."/>
            <person name="Lim S."/>
            <person name="Beck D.A."/>
            <person name="Glavina Del Rio T."/>
            <person name="Nolan M."/>
            <person name="Mavromatis K."/>
            <person name="Huntemann M."/>
            <person name="Lucas S."/>
            <person name="Lidstrom M.E."/>
            <person name="Ivanova N."/>
            <person name="Chistoserdova L."/>
        </authorList>
    </citation>
    <scope>NUCLEOTIDE SEQUENCE [LARGE SCALE GENOMIC DNA]</scope>
    <source>
        <strain evidence="2">JLW8 / ATCC BAA-1282 / DSM 17540</strain>
    </source>
</reference>
<dbReference type="AlphaFoldDB" id="C6WX02"/>
<protein>
    <recommendedName>
        <fullName evidence="3">Toxin CptA</fullName>
    </recommendedName>
</protein>
<name>C6WX02_METML</name>
<reference evidence="2" key="1">
    <citation type="submission" date="2009-07" db="EMBL/GenBank/DDBJ databases">
        <title>Complete sequence of Methylotenera mobilis JLW8.</title>
        <authorList>
            <consortium name="US DOE Joint Genome Institute"/>
            <person name="Lucas S."/>
            <person name="Copeland A."/>
            <person name="Lapidus A."/>
            <person name="Glavina del Rio T."/>
            <person name="Tice H."/>
            <person name="Bruce D."/>
            <person name="Goodwin L."/>
            <person name="Pitluck S."/>
            <person name="LaButti K.M."/>
            <person name="Clum A."/>
            <person name="Larimer F."/>
            <person name="Land M."/>
            <person name="Hauser L."/>
            <person name="Kyrpides N."/>
            <person name="Mikhailova N."/>
            <person name="Kayluzhnaya M."/>
            <person name="Chistoserdova L."/>
        </authorList>
    </citation>
    <scope>NUCLEOTIDE SEQUENCE [LARGE SCALE GENOMIC DNA]</scope>
    <source>
        <strain evidence="2">JLW8 / ATCC BAA-1282 / DSM 17540</strain>
    </source>
</reference>
<evidence type="ECO:0008006" key="3">
    <source>
        <dbReference type="Google" id="ProtNLM"/>
    </source>
</evidence>
<evidence type="ECO:0000313" key="2">
    <source>
        <dbReference type="Proteomes" id="UP000002742"/>
    </source>
</evidence>
<sequence length="131" mass="14755">MSVLSSWLVCLVPLSASLLCISLLLIWLAAICALAGDGLHLFPWSPVGLHVNAKNQLDILRKDGQRLSDVSLGIDSVITPWLTIVHFKQQDAGYLQCWLSRPLLILPDSSNAQDLRRFRVWLLWGKRDQVR</sequence>
<accession>C6WX02</accession>
<keyword evidence="2" id="KW-1185">Reference proteome</keyword>
<dbReference type="Proteomes" id="UP000002742">
    <property type="component" value="Chromosome"/>
</dbReference>
<evidence type="ECO:0000313" key="1">
    <source>
        <dbReference type="EMBL" id="ACT48451.1"/>
    </source>
</evidence>
<dbReference type="HOGENOM" id="CLU_140397_1_0_4"/>